<feature type="transmembrane region" description="Helical" evidence="8">
    <location>
        <begin position="306"/>
        <end position="328"/>
    </location>
</feature>
<dbReference type="InterPro" id="IPR022764">
    <property type="entry name" value="Peptidase_S54_rhomboid_dom"/>
</dbReference>
<keyword evidence="4" id="KW-0378">Hydrolase</keyword>
<dbReference type="GO" id="GO:0006508">
    <property type="term" value="P:proteolysis"/>
    <property type="evidence" value="ECO:0007669"/>
    <property type="project" value="UniProtKB-KW"/>
</dbReference>
<feature type="transmembrane region" description="Helical" evidence="8">
    <location>
        <begin position="224"/>
        <end position="244"/>
    </location>
</feature>
<keyword evidence="2 10" id="KW-0645">Protease</keyword>
<evidence type="ECO:0000259" key="9">
    <source>
        <dbReference type="Pfam" id="PF01694"/>
    </source>
</evidence>
<comment type="subcellular location">
    <subcellularLocation>
        <location evidence="1">Membrane</location>
        <topology evidence="1">Multi-pass membrane protein</topology>
    </subcellularLocation>
</comment>
<dbReference type="Pfam" id="PF01694">
    <property type="entry name" value="Rhomboid"/>
    <property type="match status" value="1"/>
</dbReference>
<dbReference type="GO" id="GO:0016020">
    <property type="term" value="C:membrane"/>
    <property type="evidence" value="ECO:0007669"/>
    <property type="project" value="UniProtKB-SubCell"/>
</dbReference>
<feature type="transmembrane region" description="Helical" evidence="8">
    <location>
        <begin position="283"/>
        <end position="300"/>
    </location>
</feature>
<evidence type="ECO:0000256" key="2">
    <source>
        <dbReference type="ARBA" id="ARBA00022670"/>
    </source>
</evidence>
<evidence type="ECO:0000256" key="4">
    <source>
        <dbReference type="ARBA" id="ARBA00022801"/>
    </source>
</evidence>
<dbReference type="PANTHER" id="PTHR22936:SF69">
    <property type="entry name" value="RHOMBOID-LIKE PROTEIN"/>
    <property type="match status" value="1"/>
</dbReference>
<evidence type="ECO:0000313" key="10">
    <source>
        <dbReference type="EMBL" id="MBO8463346.1"/>
    </source>
</evidence>
<protein>
    <submittedName>
        <fullName evidence="10">Rhomboid family intramembrane serine protease</fullName>
    </submittedName>
</protein>
<feature type="domain" description="Peptidase S54 rhomboid" evidence="9">
    <location>
        <begin position="185"/>
        <end position="324"/>
    </location>
</feature>
<keyword evidence="7 8" id="KW-0472">Membrane</keyword>
<accession>A0A9D9I1I3</accession>
<feature type="transmembrane region" description="Helical" evidence="8">
    <location>
        <begin position="250"/>
        <end position="274"/>
    </location>
</feature>
<evidence type="ECO:0000256" key="3">
    <source>
        <dbReference type="ARBA" id="ARBA00022692"/>
    </source>
</evidence>
<name>A0A9D9I1I3_9FIRM</name>
<comment type="caution">
    <text evidence="10">The sequence shown here is derived from an EMBL/GenBank/DDBJ whole genome shotgun (WGS) entry which is preliminary data.</text>
</comment>
<organism evidence="10 11">
    <name type="scientific">Candidatus Scybalomonas excrementavium</name>
    <dbReference type="NCBI Taxonomy" id="2840943"/>
    <lineage>
        <taxon>Bacteria</taxon>
        <taxon>Bacillati</taxon>
        <taxon>Bacillota</taxon>
        <taxon>Clostridia</taxon>
        <taxon>Lachnospirales</taxon>
        <taxon>Lachnospiraceae</taxon>
        <taxon>Lachnospiraceae incertae sedis</taxon>
        <taxon>Candidatus Scybalomonas</taxon>
    </lineage>
</organism>
<evidence type="ECO:0000256" key="1">
    <source>
        <dbReference type="ARBA" id="ARBA00004141"/>
    </source>
</evidence>
<dbReference type="InterPro" id="IPR002610">
    <property type="entry name" value="Peptidase_S54_rhomboid-like"/>
</dbReference>
<dbReference type="Proteomes" id="UP000823618">
    <property type="component" value="Unassembled WGS sequence"/>
</dbReference>
<dbReference type="SUPFAM" id="SSF144091">
    <property type="entry name" value="Rhomboid-like"/>
    <property type="match status" value="1"/>
</dbReference>
<reference evidence="10" key="2">
    <citation type="journal article" date="2021" name="PeerJ">
        <title>Extensive microbial diversity within the chicken gut microbiome revealed by metagenomics and culture.</title>
        <authorList>
            <person name="Gilroy R."/>
            <person name="Ravi A."/>
            <person name="Getino M."/>
            <person name="Pursley I."/>
            <person name="Horton D.L."/>
            <person name="Alikhan N.F."/>
            <person name="Baker D."/>
            <person name="Gharbi K."/>
            <person name="Hall N."/>
            <person name="Watson M."/>
            <person name="Adriaenssens E.M."/>
            <person name="Foster-Nyarko E."/>
            <person name="Jarju S."/>
            <person name="Secka A."/>
            <person name="Antonio M."/>
            <person name="Oren A."/>
            <person name="Chaudhuri R.R."/>
            <person name="La Ragione R."/>
            <person name="Hildebrand F."/>
            <person name="Pallen M.J."/>
        </authorList>
    </citation>
    <scope>NUCLEOTIDE SEQUENCE</scope>
    <source>
        <strain evidence="10">E3-2379</strain>
    </source>
</reference>
<gene>
    <name evidence="10" type="ORF">IAC13_05375</name>
</gene>
<sequence length="335" mass="38983">MSYLLRDFLYSKGYQKVLEKETLFIREEGEIAYLIQITRADYNHYATKEEYMRNRQQLIFYWNGKLNKPVELLNIIMTSSVHIPEIVRIAREVKDIWLLDEENKRVVLFENQTSQFDNLYTPLEDWLQKEKKQESYSLKQCMGTSILIFLNIIIFFLISRKGNVYNSSFMFEMGAQTWYSVLYEHEYYRMITSMFLHFGWNHLFNNMLVLGIAGSQLEEKIGTIRFCILYFVSGIAGNILSNIGYALQDVYAVCAGASGAIYGLLGAILISLCLDRNQRKQNAPIRIIVLLFMSFYLSRTEGTVDYFAHIGGFVMGMIVGALFSLSFIKKKLAHR</sequence>
<evidence type="ECO:0000256" key="7">
    <source>
        <dbReference type="ARBA" id="ARBA00023136"/>
    </source>
</evidence>
<dbReference type="Gene3D" id="1.20.1540.10">
    <property type="entry name" value="Rhomboid-like"/>
    <property type="match status" value="1"/>
</dbReference>
<keyword evidence="6 8" id="KW-1133">Transmembrane helix</keyword>
<dbReference type="EMBL" id="JADIML010000147">
    <property type="protein sequence ID" value="MBO8463346.1"/>
    <property type="molecule type" value="Genomic_DNA"/>
</dbReference>
<dbReference type="InterPro" id="IPR035952">
    <property type="entry name" value="Rhomboid-like_sf"/>
</dbReference>
<feature type="transmembrane region" description="Helical" evidence="8">
    <location>
        <begin position="141"/>
        <end position="159"/>
    </location>
</feature>
<evidence type="ECO:0000256" key="5">
    <source>
        <dbReference type="ARBA" id="ARBA00022825"/>
    </source>
</evidence>
<keyword evidence="5" id="KW-0720">Serine protease</keyword>
<reference evidence="10" key="1">
    <citation type="submission" date="2020-10" db="EMBL/GenBank/DDBJ databases">
        <authorList>
            <person name="Gilroy R."/>
        </authorList>
    </citation>
    <scope>NUCLEOTIDE SEQUENCE</scope>
    <source>
        <strain evidence="10">E3-2379</strain>
    </source>
</reference>
<feature type="transmembrane region" description="Helical" evidence="8">
    <location>
        <begin position="187"/>
        <end position="212"/>
    </location>
</feature>
<evidence type="ECO:0000256" key="8">
    <source>
        <dbReference type="SAM" id="Phobius"/>
    </source>
</evidence>
<evidence type="ECO:0000256" key="6">
    <source>
        <dbReference type="ARBA" id="ARBA00022989"/>
    </source>
</evidence>
<proteinExistence type="predicted"/>
<dbReference type="PANTHER" id="PTHR22936">
    <property type="entry name" value="RHOMBOID-RELATED"/>
    <property type="match status" value="1"/>
</dbReference>
<dbReference type="GO" id="GO:0004252">
    <property type="term" value="F:serine-type endopeptidase activity"/>
    <property type="evidence" value="ECO:0007669"/>
    <property type="project" value="InterPro"/>
</dbReference>
<evidence type="ECO:0000313" key="11">
    <source>
        <dbReference type="Proteomes" id="UP000823618"/>
    </source>
</evidence>
<dbReference type="AlphaFoldDB" id="A0A9D9I1I3"/>
<keyword evidence="3 8" id="KW-0812">Transmembrane</keyword>